<dbReference type="InParanoid" id="A0A090N3G7"/>
<evidence type="ECO:0000256" key="7">
    <source>
        <dbReference type="ARBA" id="ARBA00038357"/>
    </source>
</evidence>
<keyword evidence="5" id="KW-0256">Endoplasmic reticulum</keyword>
<dbReference type="GO" id="GO:0005783">
    <property type="term" value="C:endoplasmic reticulum"/>
    <property type="evidence" value="ECO:0007669"/>
    <property type="project" value="UniProtKB-SubCell"/>
</dbReference>
<evidence type="ECO:0000256" key="4">
    <source>
        <dbReference type="ARBA" id="ARBA00022723"/>
    </source>
</evidence>
<reference evidence="11" key="1">
    <citation type="journal article" date="2006" name="Proc. Natl. Acad. Sci. U.S.A.">
        <title>Genome analysis of the smallest free-living eukaryote Ostreococcus tauri unveils many unique features.</title>
        <authorList>
            <person name="Derelle E."/>
            <person name="Ferraz C."/>
            <person name="Rombauts S."/>
            <person name="Rouze P."/>
            <person name="Worden A.Z."/>
            <person name="Robbens S."/>
            <person name="Partensky F."/>
            <person name="Degroeve S."/>
            <person name="Echeynie S."/>
            <person name="Cooke R."/>
            <person name="Saeys Y."/>
            <person name="Wuyts J."/>
            <person name="Jabbari K."/>
            <person name="Bowler C."/>
            <person name="Panaud O."/>
            <person name="Piegu B."/>
            <person name="Ball S.G."/>
            <person name="Ral J.-P."/>
            <person name="Bouget F.-Y."/>
            <person name="Piganeau G."/>
            <person name="De Baets B."/>
            <person name="Picard A."/>
            <person name="Delseny M."/>
            <person name="Demaille J."/>
            <person name="Van de Peer Y."/>
            <person name="Moreau H."/>
        </authorList>
    </citation>
    <scope>NUCLEOTIDE SEQUENCE [LARGE SCALE GENOMIC DNA]</scope>
    <source>
        <strain evidence="11">OTTH 0595 / CCAP 157/2 / RCC745</strain>
    </source>
</reference>
<evidence type="ECO:0000256" key="5">
    <source>
        <dbReference type="ARBA" id="ARBA00022824"/>
    </source>
</evidence>
<evidence type="ECO:0000256" key="6">
    <source>
        <dbReference type="ARBA" id="ARBA00023004"/>
    </source>
</evidence>
<dbReference type="FunFam" id="3.10.120.10:FF:000003">
    <property type="entry name" value="membrane-associated progesterone receptor component 1"/>
    <property type="match status" value="1"/>
</dbReference>
<feature type="domain" description="Cytochrome b5 heme-binding" evidence="9">
    <location>
        <begin position="62"/>
        <end position="158"/>
    </location>
</feature>
<dbReference type="OrthoDB" id="547796at2759"/>
<dbReference type="PANTHER" id="PTHR10281">
    <property type="entry name" value="MEMBRANE-ASSOCIATED PROGESTERONE RECEPTOR COMPONENT-RELATED"/>
    <property type="match status" value="1"/>
</dbReference>
<dbReference type="EMBL" id="CAID01000005">
    <property type="protein sequence ID" value="CEF98088.1"/>
    <property type="molecule type" value="Genomic_DNA"/>
</dbReference>
<dbReference type="AlphaFoldDB" id="A0A090N3G7"/>
<comment type="caution">
    <text evidence="10">The sequence shown here is derived from an EMBL/GenBank/DDBJ whole genome shotgun (WGS) entry which is preliminary data.</text>
</comment>
<keyword evidence="6" id="KW-0408">Iron</keyword>
<dbReference type="InterPro" id="IPR001199">
    <property type="entry name" value="Cyt_B5-like_heme/steroid-bd"/>
</dbReference>
<dbReference type="Proteomes" id="UP000009170">
    <property type="component" value="Unassembled WGS sequence"/>
</dbReference>
<evidence type="ECO:0000256" key="3">
    <source>
        <dbReference type="ARBA" id="ARBA00022665"/>
    </source>
</evidence>
<evidence type="ECO:0000259" key="9">
    <source>
        <dbReference type="SMART" id="SM01117"/>
    </source>
</evidence>
<evidence type="ECO:0000256" key="8">
    <source>
        <dbReference type="SAM" id="MobiDB-lite"/>
    </source>
</evidence>
<evidence type="ECO:0000313" key="10">
    <source>
        <dbReference type="EMBL" id="CEF98088.1"/>
    </source>
</evidence>
<dbReference type="PANTHER" id="PTHR10281:SF72">
    <property type="entry name" value="NEUDESIN"/>
    <property type="match status" value="1"/>
</dbReference>
<keyword evidence="11" id="KW-1185">Reference proteome</keyword>
<protein>
    <submittedName>
        <fullName evidence="10">Cytochrome b5-like heme/steroid binding domain</fullName>
    </submittedName>
</protein>
<sequence>MSLEDLLRSFASASPLHIALALLFILIARSFTASKDVGSKPTRDESDSEEEDFPAPQPAGDLTKRELATFDGKDPTKPILLAAKGVIYDVTRGRDFYGAGASYNAFAGKDCSRALGKVSLDAENLSANVRDFAASERDTLNGWVAKFQDKYPVVGKVKDGDYNGTF</sequence>
<comment type="subcellular location">
    <subcellularLocation>
        <location evidence="1">Endoplasmic reticulum</location>
    </subcellularLocation>
</comment>
<dbReference type="SUPFAM" id="SSF55856">
    <property type="entry name" value="Cytochrome b5-like heme/steroid binding domain"/>
    <property type="match status" value="1"/>
</dbReference>
<keyword evidence="2" id="KW-0349">Heme</keyword>
<dbReference type="GeneID" id="34945856"/>
<keyword evidence="3" id="KW-0754">Steroid-binding</keyword>
<comment type="similarity">
    <text evidence="7">Belongs to the cytochrome b5 family. MAPR subfamily.</text>
</comment>
<dbReference type="InterPro" id="IPR050577">
    <property type="entry name" value="MAPR/NEUFC/NENF-like"/>
</dbReference>
<dbReference type="GO" id="GO:0016020">
    <property type="term" value="C:membrane"/>
    <property type="evidence" value="ECO:0007669"/>
    <property type="project" value="TreeGrafter"/>
</dbReference>
<dbReference type="SMART" id="SM01117">
    <property type="entry name" value="Cyt-b5"/>
    <property type="match status" value="1"/>
</dbReference>
<dbReference type="GO" id="GO:0005496">
    <property type="term" value="F:steroid binding"/>
    <property type="evidence" value="ECO:0007669"/>
    <property type="project" value="UniProtKB-KW"/>
</dbReference>
<gene>
    <name evidence="10" type="ORF">OT_ostta05g03850</name>
</gene>
<evidence type="ECO:0000256" key="1">
    <source>
        <dbReference type="ARBA" id="ARBA00004240"/>
    </source>
</evidence>
<keyword evidence="3" id="KW-0446">Lipid-binding</keyword>
<dbReference type="KEGG" id="ota:OT_ostta05g03850"/>
<feature type="region of interest" description="Disordered" evidence="8">
    <location>
        <begin position="36"/>
        <end position="61"/>
    </location>
</feature>
<dbReference type="STRING" id="70448.A0A090N3G7"/>
<reference evidence="10 11" key="2">
    <citation type="journal article" date="2014" name="BMC Genomics">
        <title>An improved genome of the model marine alga Ostreococcus tauri unfolds by assessing Illumina de novo assemblies.</title>
        <authorList>
            <person name="Blanc-Mathieu R."/>
            <person name="Verhelst B."/>
            <person name="Derelle E."/>
            <person name="Rombauts S."/>
            <person name="Bouget F.Y."/>
            <person name="Carre I."/>
            <person name="Chateau A."/>
            <person name="Eyre-Walker A."/>
            <person name="Grimsley N."/>
            <person name="Moreau H."/>
            <person name="Piegu B."/>
            <person name="Rivals E."/>
            <person name="Schackwitz W."/>
            <person name="Van de Peer Y."/>
            <person name="Piganeau G."/>
        </authorList>
    </citation>
    <scope>NUCLEOTIDE SEQUENCE [LARGE SCALE GENOMIC DNA]</scope>
    <source>
        <strain evidence="11">OTTH 0595 / CCAP 157/2 / RCC745</strain>
    </source>
</reference>
<accession>A0A090N3G7</accession>
<organism evidence="10 11">
    <name type="scientific">Ostreococcus tauri</name>
    <name type="common">Marine green alga</name>
    <dbReference type="NCBI Taxonomy" id="70448"/>
    <lineage>
        <taxon>Eukaryota</taxon>
        <taxon>Viridiplantae</taxon>
        <taxon>Chlorophyta</taxon>
        <taxon>Mamiellophyceae</taxon>
        <taxon>Mamiellales</taxon>
        <taxon>Bathycoccaceae</taxon>
        <taxon>Ostreococcus</taxon>
    </lineage>
</organism>
<evidence type="ECO:0000256" key="2">
    <source>
        <dbReference type="ARBA" id="ARBA00022617"/>
    </source>
</evidence>
<proteinExistence type="inferred from homology"/>
<evidence type="ECO:0000313" key="11">
    <source>
        <dbReference type="Proteomes" id="UP000009170"/>
    </source>
</evidence>
<dbReference type="Pfam" id="PF00173">
    <property type="entry name" value="Cyt-b5"/>
    <property type="match status" value="1"/>
</dbReference>
<name>A0A090N3G7_OSTTA</name>
<dbReference type="GO" id="GO:0046872">
    <property type="term" value="F:metal ion binding"/>
    <property type="evidence" value="ECO:0007669"/>
    <property type="project" value="UniProtKB-KW"/>
</dbReference>
<dbReference type="RefSeq" id="XP_022839072.1">
    <property type="nucleotide sequence ID" value="XM_022984329.1"/>
</dbReference>
<keyword evidence="4" id="KW-0479">Metal-binding</keyword>
<dbReference type="InterPro" id="IPR036400">
    <property type="entry name" value="Cyt_B5-like_heme/steroid_sf"/>
</dbReference>
<dbReference type="FunCoup" id="A0A090N3G7">
    <property type="interactions" value="1496"/>
</dbReference>
<dbReference type="Gene3D" id="3.10.120.10">
    <property type="entry name" value="Cytochrome b5-like heme/steroid binding domain"/>
    <property type="match status" value="1"/>
</dbReference>